<dbReference type="Gene3D" id="3.60.110.10">
    <property type="entry name" value="Carbon-nitrogen hydrolase"/>
    <property type="match status" value="1"/>
</dbReference>
<name>A0A2V1P6L5_9RHOB</name>
<dbReference type="Pfam" id="PF00795">
    <property type="entry name" value="CN_hydrolase"/>
    <property type="match status" value="1"/>
</dbReference>
<evidence type="ECO:0000313" key="4">
    <source>
        <dbReference type="EMBL" id="PWG17027.1"/>
    </source>
</evidence>
<evidence type="ECO:0000256" key="1">
    <source>
        <dbReference type="ARBA" id="ARBA00010613"/>
    </source>
</evidence>
<dbReference type="RefSeq" id="WP_109388523.1">
    <property type="nucleotide sequence ID" value="NZ_QETF01000007.1"/>
</dbReference>
<dbReference type="AlphaFoldDB" id="A0A2V1P6L5"/>
<evidence type="ECO:0000259" key="3">
    <source>
        <dbReference type="PROSITE" id="PS50263"/>
    </source>
</evidence>
<comment type="similarity">
    <text evidence="1">Belongs to the carbon-nitrogen hydrolase superfamily. NIT1/NIT2 family.</text>
</comment>
<dbReference type="Proteomes" id="UP000245293">
    <property type="component" value="Unassembled WGS sequence"/>
</dbReference>
<dbReference type="InterPro" id="IPR045254">
    <property type="entry name" value="Nit1/2_C-N_Hydrolase"/>
</dbReference>
<feature type="domain" description="CN hydrolase" evidence="3">
    <location>
        <begin position="1"/>
        <end position="253"/>
    </location>
</feature>
<dbReference type="EMBL" id="QETF01000007">
    <property type="protein sequence ID" value="PWG17027.1"/>
    <property type="molecule type" value="Genomic_DNA"/>
</dbReference>
<dbReference type="OrthoDB" id="9811121at2"/>
<dbReference type="PROSITE" id="PS50263">
    <property type="entry name" value="CN_HYDROLASE"/>
    <property type="match status" value="1"/>
</dbReference>
<dbReference type="InterPro" id="IPR036526">
    <property type="entry name" value="C-N_Hydrolase_sf"/>
</dbReference>
<comment type="caution">
    <text evidence="4">The sequence shown here is derived from an EMBL/GenBank/DDBJ whole genome shotgun (WGS) entry which is preliminary data.</text>
</comment>
<protein>
    <submittedName>
        <fullName evidence="4">Amidohydrolase</fullName>
    </submittedName>
</protein>
<organism evidence="4 5">
    <name type="scientific">Salibaculum griseiflavum</name>
    <dbReference type="NCBI Taxonomy" id="1914409"/>
    <lineage>
        <taxon>Bacteria</taxon>
        <taxon>Pseudomonadati</taxon>
        <taxon>Pseudomonadota</taxon>
        <taxon>Alphaproteobacteria</taxon>
        <taxon>Rhodobacterales</taxon>
        <taxon>Roseobacteraceae</taxon>
        <taxon>Salibaculum</taxon>
    </lineage>
</organism>
<accession>A0A2V1P6L5</accession>
<dbReference type="InterPro" id="IPR003010">
    <property type="entry name" value="C-N_Hydrolase"/>
</dbReference>
<keyword evidence="2 4" id="KW-0378">Hydrolase</keyword>
<reference evidence="5" key="1">
    <citation type="submission" date="2018-05" db="EMBL/GenBank/DDBJ databases">
        <authorList>
            <person name="Du Z."/>
            <person name="Wang X."/>
        </authorList>
    </citation>
    <scope>NUCLEOTIDE SEQUENCE [LARGE SCALE GENOMIC DNA]</scope>
    <source>
        <strain evidence="5">WDS4C29</strain>
    </source>
</reference>
<sequence length="275" mass="29752">MKAALLQICSSDDPAENLDTLSGLMESAAEQGADLVLTPEVSNCVSLDRAHQAAVLSLEADDPVLAGLRQKARDLAVWLSIGSLALKGGAGGRFVNRSFMISPKGEITARYDKIHMFDVQVSQAETYRESDGYEPGDTAVLAPTPLGCFGLSVCYDLRFPHLYRRLAQAGAEILLVPSAFSPVTGRDHWETLLRARAIETGCFVAAAAQTGQHRARSGRARHTYGHSMVISPWGDVLLDAGTEPGVYTVDIQLEQVADTRKRLPSIQSERDFRGP</sequence>
<proteinExistence type="inferred from homology"/>
<evidence type="ECO:0000256" key="2">
    <source>
        <dbReference type="ARBA" id="ARBA00022801"/>
    </source>
</evidence>
<dbReference type="SUPFAM" id="SSF56317">
    <property type="entry name" value="Carbon-nitrogen hydrolase"/>
    <property type="match status" value="1"/>
</dbReference>
<dbReference type="CDD" id="cd07572">
    <property type="entry name" value="nit"/>
    <property type="match status" value="1"/>
</dbReference>
<dbReference type="InterPro" id="IPR001110">
    <property type="entry name" value="UPF0012_CS"/>
</dbReference>
<dbReference type="PANTHER" id="PTHR23088">
    <property type="entry name" value="NITRILASE-RELATED"/>
    <property type="match status" value="1"/>
</dbReference>
<dbReference type="GO" id="GO:0016811">
    <property type="term" value="F:hydrolase activity, acting on carbon-nitrogen (but not peptide) bonds, in linear amides"/>
    <property type="evidence" value="ECO:0007669"/>
    <property type="project" value="InterPro"/>
</dbReference>
<evidence type="ECO:0000313" key="5">
    <source>
        <dbReference type="Proteomes" id="UP000245293"/>
    </source>
</evidence>
<gene>
    <name evidence="4" type="ORF">DFK10_08245</name>
</gene>
<dbReference type="PROSITE" id="PS01227">
    <property type="entry name" value="UPF0012"/>
    <property type="match status" value="1"/>
</dbReference>
<dbReference type="PANTHER" id="PTHR23088:SF27">
    <property type="entry name" value="DEAMINATED GLUTATHIONE AMIDASE"/>
    <property type="match status" value="1"/>
</dbReference>
<keyword evidence="5" id="KW-1185">Reference proteome</keyword>